<dbReference type="AlphaFoldDB" id="A0A2Z2NSC5"/>
<reference evidence="1 2" key="1">
    <citation type="submission" date="2016-12" db="EMBL/GenBank/DDBJ databases">
        <authorList>
            <person name="Song W.-J."/>
            <person name="Kurnit D.M."/>
        </authorList>
    </citation>
    <scope>NUCLEOTIDE SEQUENCE [LARGE SCALE GENOMIC DNA]</scope>
    <source>
        <strain evidence="1 2">IMCC3135</strain>
    </source>
</reference>
<accession>A0A2Z2NSC5</accession>
<dbReference type="KEGG" id="gai:IMCC3135_14130"/>
<protein>
    <recommendedName>
        <fullName evidence="3">DUF3581 domain-containing protein</fullName>
    </recommendedName>
</protein>
<gene>
    <name evidence="1" type="ORF">IMCC3135_14130</name>
</gene>
<keyword evidence="2" id="KW-1185">Reference proteome</keyword>
<dbReference type="InterPro" id="IPR021974">
    <property type="entry name" value="DUF3581"/>
</dbReference>
<organism evidence="1 2">
    <name type="scientific">Granulosicoccus antarcticus IMCC3135</name>
    <dbReference type="NCBI Taxonomy" id="1192854"/>
    <lineage>
        <taxon>Bacteria</taxon>
        <taxon>Pseudomonadati</taxon>
        <taxon>Pseudomonadota</taxon>
        <taxon>Gammaproteobacteria</taxon>
        <taxon>Chromatiales</taxon>
        <taxon>Granulosicoccaceae</taxon>
        <taxon>Granulosicoccus</taxon>
    </lineage>
</organism>
<dbReference type="RefSeq" id="WP_157735979.1">
    <property type="nucleotide sequence ID" value="NZ_CP018632.1"/>
</dbReference>
<name>A0A2Z2NSC5_9GAMM</name>
<evidence type="ECO:0000313" key="2">
    <source>
        <dbReference type="Proteomes" id="UP000250079"/>
    </source>
</evidence>
<dbReference type="OrthoDB" id="5892138at2"/>
<evidence type="ECO:0000313" key="1">
    <source>
        <dbReference type="EMBL" id="ASJ72911.1"/>
    </source>
</evidence>
<dbReference type="EMBL" id="CP018632">
    <property type="protein sequence ID" value="ASJ72911.1"/>
    <property type="molecule type" value="Genomic_DNA"/>
</dbReference>
<dbReference type="Pfam" id="PF12119">
    <property type="entry name" value="DUF3581"/>
    <property type="match status" value="1"/>
</dbReference>
<sequence length="259" mass="28574">MDIAQYFSESDGAVSFSEEQASAFAKGIAGDFNPIHDPQSKRFCVPGDLLFSVLLNRYGVAQKTRVRFSGMLDGSTRMLMPASIESDADITDAKDRALLSLSLEGPRFTDPTFIAQLSNEYVHFSGQTFPDILVRLMREADVMINPDRPLVIYRDMAIELNDSAVEMFLPAADGQSSISSDTSTSQLSLKLANTDLTANGRKGLVRLNFSIAVGETIIGTGEKNMVLSGLREYEESAMQQIVDQYNLRRESYTENKNAL</sequence>
<evidence type="ECO:0008006" key="3">
    <source>
        <dbReference type="Google" id="ProtNLM"/>
    </source>
</evidence>
<proteinExistence type="predicted"/>
<dbReference type="Proteomes" id="UP000250079">
    <property type="component" value="Chromosome"/>
</dbReference>